<comment type="caution">
    <text evidence="3">The sequence shown here is derived from an EMBL/GenBank/DDBJ whole genome shotgun (WGS) entry which is preliminary data.</text>
</comment>
<feature type="compositionally biased region" description="Polar residues" evidence="1">
    <location>
        <begin position="131"/>
        <end position="144"/>
    </location>
</feature>
<gene>
    <name evidence="3" type="ORF">PCOR1329_LOCUS78729</name>
</gene>
<feature type="compositionally biased region" description="Basic and acidic residues" evidence="1">
    <location>
        <begin position="145"/>
        <end position="160"/>
    </location>
</feature>
<keyword evidence="2" id="KW-0812">Transmembrane</keyword>
<name>A0ABN9XPV7_9DINO</name>
<sequence length="628" mass="68723">ELTPARRCIWWRQLLGSGPSDWGVGEREARSRLFECALTCDQLNFGELASLELAGRRYQLLEERCARMLVSATAGGDSGHLDSDRFFVGEEGRHGRALAALALETWISQKLSEESAVLKGRRKAKEERQLARSTDVTPGASSGPSDDKPPKNPRKKGEGLDWARDLLPLPSGRCQADLLEGLSPAGLGVSRCADRRRSRRWAAGAWLQDGVATLNALGGRGEVWGPKVMPCAIQRQAVANLARAYYSVPPPPDDLTTSGAWSALRGCGSGHACDGVVAGEFATYQRGRLALPAVGNQAIDLVGCLPDHYQKLLEDSGRAIRLPAACTTDSAAKADELDIAMDPILARSPSKFAEFLNSAYESGVVEPATEVRNFVGVFFVRKKDGSLRIIFDPRKTNAQFAPPDGLWVNEGDVENCYDHFLLPVDLRADFALPAVPRRAVPRRLRGLFPAGAERVHFQVRVVPMGWGWAVALVQAANAELLRLGPLGSRRWICNRRCAPAVAGREPAALPRIDIFASLGAEKETVQVDGDSMERRLRGRGLATRDVSGPQVDVDLPGFHVDGEKRAIHIAPKRFWRLALSLVLSLLSASYVFIGKCYARRVRLWPSARRELSWMRALLPLVWADLRGA</sequence>
<keyword evidence="2" id="KW-1133">Transmembrane helix</keyword>
<dbReference type="SUPFAM" id="SSF56672">
    <property type="entry name" value="DNA/RNA polymerases"/>
    <property type="match status" value="1"/>
</dbReference>
<keyword evidence="4" id="KW-1185">Reference proteome</keyword>
<proteinExistence type="predicted"/>
<feature type="transmembrane region" description="Helical" evidence="2">
    <location>
        <begin position="574"/>
        <end position="593"/>
    </location>
</feature>
<evidence type="ECO:0000256" key="2">
    <source>
        <dbReference type="SAM" id="Phobius"/>
    </source>
</evidence>
<dbReference type="Gene3D" id="3.10.10.10">
    <property type="entry name" value="HIV Type 1 Reverse Transcriptase, subunit A, domain 1"/>
    <property type="match status" value="1"/>
</dbReference>
<dbReference type="EMBL" id="CAUYUJ010021003">
    <property type="protein sequence ID" value="CAK0901940.1"/>
    <property type="molecule type" value="Genomic_DNA"/>
</dbReference>
<organism evidence="3 4">
    <name type="scientific">Prorocentrum cordatum</name>
    <dbReference type="NCBI Taxonomy" id="2364126"/>
    <lineage>
        <taxon>Eukaryota</taxon>
        <taxon>Sar</taxon>
        <taxon>Alveolata</taxon>
        <taxon>Dinophyceae</taxon>
        <taxon>Prorocentrales</taxon>
        <taxon>Prorocentraceae</taxon>
        <taxon>Prorocentrum</taxon>
    </lineage>
</organism>
<feature type="non-terminal residue" evidence="3">
    <location>
        <position position="1"/>
    </location>
</feature>
<reference evidence="3" key="1">
    <citation type="submission" date="2023-10" db="EMBL/GenBank/DDBJ databases">
        <authorList>
            <person name="Chen Y."/>
            <person name="Shah S."/>
            <person name="Dougan E. K."/>
            <person name="Thang M."/>
            <person name="Chan C."/>
        </authorList>
    </citation>
    <scope>NUCLEOTIDE SEQUENCE [LARGE SCALE GENOMIC DNA]</scope>
</reference>
<evidence type="ECO:0000313" key="3">
    <source>
        <dbReference type="EMBL" id="CAK0901940.1"/>
    </source>
</evidence>
<accession>A0ABN9XPV7</accession>
<evidence type="ECO:0000313" key="4">
    <source>
        <dbReference type="Proteomes" id="UP001189429"/>
    </source>
</evidence>
<keyword evidence="2" id="KW-0472">Membrane</keyword>
<evidence type="ECO:0000256" key="1">
    <source>
        <dbReference type="SAM" id="MobiDB-lite"/>
    </source>
</evidence>
<dbReference type="InterPro" id="IPR043502">
    <property type="entry name" value="DNA/RNA_pol_sf"/>
</dbReference>
<dbReference type="Proteomes" id="UP001189429">
    <property type="component" value="Unassembled WGS sequence"/>
</dbReference>
<protein>
    <submittedName>
        <fullName evidence="3">Uncharacterized protein</fullName>
    </submittedName>
</protein>
<feature type="region of interest" description="Disordered" evidence="1">
    <location>
        <begin position="117"/>
        <end position="160"/>
    </location>
</feature>